<dbReference type="GeneID" id="18820404"/>
<dbReference type="HOGENOM" id="CLU_2401026_0_0_1"/>
<dbReference type="Proteomes" id="UP000008064">
    <property type="component" value="Unassembled WGS sequence"/>
</dbReference>
<dbReference type="RefSeq" id="XP_007321301.1">
    <property type="nucleotide sequence ID" value="XM_007321239.1"/>
</dbReference>
<proteinExistence type="predicted"/>
<name>F8P4H7_SERL9</name>
<sequence>MTKIQSLTLVHQQRHVDLHRYMVQNPALQAACTWLMLRLLTEPLKRPGPKVDVRNINIQVIDWHKFCGLYFAIVFTSLSGGGGILHHPLNIHL</sequence>
<accession>F8P4H7</accession>
<organism>
    <name type="scientific">Serpula lacrymans var. lacrymans (strain S7.9)</name>
    <name type="common">Dry rot fungus</name>
    <dbReference type="NCBI Taxonomy" id="578457"/>
    <lineage>
        <taxon>Eukaryota</taxon>
        <taxon>Fungi</taxon>
        <taxon>Dikarya</taxon>
        <taxon>Basidiomycota</taxon>
        <taxon>Agaricomycotina</taxon>
        <taxon>Agaricomycetes</taxon>
        <taxon>Agaricomycetidae</taxon>
        <taxon>Boletales</taxon>
        <taxon>Coniophorineae</taxon>
        <taxon>Serpulaceae</taxon>
        <taxon>Serpula</taxon>
    </lineage>
</organism>
<gene>
    <name evidence="1" type="ORF">SERLADRAFT_473961</name>
</gene>
<dbReference type="KEGG" id="sla:SERLADRAFT_473961"/>
<protein>
    <submittedName>
        <fullName evidence="1">Uncharacterized protein</fullName>
    </submittedName>
</protein>
<reference evidence="1" key="1">
    <citation type="submission" date="2011-04" db="EMBL/GenBank/DDBJ databases">
        <title>Evolution of plant cell wall degrading machinery underlies the functional diversity of forest fungi.</title>
        <authorList>
            <consortium name="US DOE Joint Genome Institute (JGI-PGF)"/>
            <person name="Eastwood D.C."/>
            <person name="Floudas D."/>
            <person name="Binder M."/>
            <person name="Majcherczyk A."/>
            <person name="Schneider P."/>
            <person name="Aerts A."/>
            <person name="Asiegbu F.O."/>
            <person name="Baker S.E."/>
            <person name="Barry K."/>
            <person name="Bendiksby M."/>
            <person name="Blumentritt M."/>
            <person name="Coutinho P.M."/>
            <person name="Cullen D."/>
            <person name="Cullen D."/>
            <person name="Gathman A."/>
            <person name="Goodell B."/>
            <person name="Henrissat B."/>
            <person name="Ihrmark K."/>
            <person name="Kauserud H."/>
            <person name="Kohler A."/>
            <person name="LaButti K."/>
            <person name="Lapidus A."/>
            <person name="Lavin J.L."/>
            <person name="Lee Y.-H."/>
            <person name="Lindquist E."/>
            <person name="Lilly W."/>
            <person name="Lucas S."/>
            <person name="Morin E."/>
            <person name="Murat C."/>
            <person name="Oguiza J.A."/>
            <person name="Park J."/>
            <person name="Pisabarro A.G."/>
            <person name="Riley R."/>
            <person name="Rosling A."/>
            <person name="Salamov A."/>
            <person name="Schmidt O."/>
            <person name="Schmutz J."/>
            <person name="Skrede I."/>
            <person name="Stenlid J."/>
            <person name="Wiebenga A."/>
            <person name="Xie X."/>
            <person name="Kues U."/>
            <person name="Hibbett D.S."/>
            <person name="Hoffmeister D."/>
            <person name="Hogberg N."/>
            <person name="Martin F."/>
            <person name="Grigoriev I.V."/>
            <person name="Watkinson S.C."/>
        </authorList>
    </citation>
    <scope>NUCLEOTIDE SEQUENCE</scope>
    <source>
        <strain evidence="1">S7.9</strain>
    </source>
</reference>
<evidence type="ECO:0000313" key="1">
    <source>
        <dbReference type="EMBL" id="EGO21515.1"/>
    </source>
</evidence>
<dbReference type="EMBL" id="GL945438">
    <property type="protein sequence ID" value="EGO21515.1"/>
    <property type="molecule type" value="Genomic_DNA"/>
</dbReference>
<dbReference type="AlphaFoldDB" id="F8P4H7"/>